<dbReference type="RefSeq" id="WP_251581953.1">
    <property type="nucleotide sequence ID" value="NZ_JBHTKX010000001.1"/>
</dbReference>
<evidence type="ECO:0000313" key="1">
    <source>
        <dbReference type="EMBL" id="MFD1129037.1"/>
    </source>
</evidence>
<name>A0ABW3PTQ8_9BACL</name>
<dbReference type="EMBL" id="JBHTKX010000001">
    <property type="protein sequence ID" value="MFD1129037.1"/>
    <property type="molecule type" value="Genomic_DNA"/>
</dbReference>
<evidence type="ECO:0000313" key="2">
    <source>
        <dbReference type="Proteomes" id="UP001597169"/>
    </source>
</evidence>
<reference evidence="2" key="1">
    <citation type="journal article" date="2019" name="Int. J. Syst. Evol. Microbiol.">
        <title>The Global Catalogue of Microorganisms (GCM) 10K type strain sequencing project: providing services to taxonomists for standard genome sequencing and annotation.</title>
        <authorList>
            <consortium name="The Broad Institute Genomics Platform"/>
            <consortium name="The Broad Institute Genome Sequencing Center for Infectious Disease"/>
            <person name="Wu L."/>
            <person name="Ma J."/>
        </authorList>
    </citation>
    <scope>NUCLEOTIDE SEQUENCE [LARGE SCALE GENOMIC DNA]</scope>
    <source>
        <strain evidence="2">CCUG 53519</strain>
    </source>
</reference>
<gene>
    <name evidence="1" type="ORF">ACFQ3J_12720</name>
</gene>
<dbReference type="Proteomes" id="UP001597169">
    <property type="component" value="Unassembled WGS sequence"/>
</dbReference>
<comment type="caution">
    <text evidence="1">The sequence shown here is derived from an EMBL/GenBank/DDBJ whole genome shotgun (WGS) entry which is preliminary data.</text>
</comment>
<keyword evidence="2" id="KW-1185">Reference proteome</keyword>
<sequence>MNKRVLIAAGGLLFLAVIYITSRSFFLTEPPDLIGRLDEQEILFHKGTYVWTSGVADAPEPTELANQYERYEVTPETDIILSFSVQPSEYSAEQVTAAERISLPIQDNKIRTPSEPGTYFIVVYGEWPAGTGTYVVKLKVNPK</sequence>
<proteinExistence type="predicted"/>
<organism evidence="1 2">
    <name type="scientific">Paenibacillus provencensis</name>
    <dbReference type="NCBI Taxonomy" id="441151"/>
    <lineage>
        <taxon>Bacteria</taxon>
        <taxon>Bacillati</taxon>
        <taxon>Bacillota</taxon>
        <taxon>Bacilli</taxon>
        <taxon>Bacillales</taxon>
        <taxon>Paenibacillaceae</taxon>
        <taxon>Paenibacillus</taxon>
    </lineage>
</organism>
<accession>A0ABW3PTQ8</accession>
<protein>
    <submittedName>
        <fullName evidence="1">Uncharacterized protein</fullName>
    </submittedName>
</protein>